<dbReference type="AlphaFoldDB" id="A0A6G5A5X5"/>
<dbReference type="PANTHER" id="PTHR24369">
    <property type="entry name" value="ANTIGEN BSP, PUTATIVE-RELATED"/>
    <property type="match status" value="1"/>
</dbReference>
<evidence type="ECO:0000256" key="1">
    <source>
        <dbReference type="ARBA" id="ARBA00022614"/>
    </source>
</evidence>
<name>A0A6G5A5X5_RHIMP</name>
<dbReference type="GO" id="GO:0005886">
    <property type="term" value="C:plasma membrane"/>
    <property type="evidence" value="ECO:0007669"/>
    <property type="project" value="TreeGrafter"/>
</dbReference>
<organism evidence="5">
    <name type="scientific">Rhipicephalus microplus</name>
    <name type="common">Cattle tick</name>
    <name type="synonym">Boophilus microplus</name>
    <dbReference type="NCBI Taxonomy" id="6941"/>
    <lineage>
        <taxon>Eukaryota</taxon>
        <taxon>Metazoa</taxon>
        <taxon>Ecdysozoa</taxon>
        <taxon>Arthropoda</taxon>
        <taxon>Chelicerata</taxon>
        <taxon>Arachnida</taxon>
        <taxon>Acari</taxon>
        <taxon>Parasitiformes</taxon>
        <taxon>Ixodida</taxon>
        <taxon>Ixodoidea</taxon>
        <taxon>Ixodidae</taxon>
        <taxon>Rhipicephalinae</taxon>
        <taxon>Rhipicephalus</taxon>
        <taxon>Boophilus</taxon>
    </lineage>
</organism>
<feature type="chain" id="PRO_5026178198" evidence="4">
    <location>
        <begin position="22"/>
        <end position="322"/>
    </location>
</feature>
<dbReference type="PANTHER" id="PTHR24369:SF210">
    <property type="entry name" value="CHAOPTIN-RELATED"/>
    <property type="match status" value="1"/>
</dbReference>
<evidence type="ECO:0000256" key="4">
    <source>
        <dbReference type="SAM" id="SignalP"/>
    </source>
</evidence>
<evidence type="ECO:0000313" key="5">
    <source>
        <dbReference type="EMBL" id="NIE45586.1"/>
    </source>
</evidence>
<dbReference type="Gene3D" id="3.80.10.10">
    <property type="entry name" value="Ribonuclease Inhibitor"/>
    <property type="match status" value="1"/>
</dbReference>
<dbReference type="OrthoDB" id="9985976at2759"/>
<proteinExistence type="predicted"/>
<keyword evidence="2 4" id="KW-0732">Signal</keyword>
<accession>A0A6G5A5X5</accession>
<dbReference type="InterPro" id="IPR032675">
    <property type="entry name" value="LRR_dom_sf"/>
</dbReference>
<dbReference type="InterPro" id="IPR050541">
    <property type="entry name" value="LRR_TM_domain-containing"/>
</dbReference>
<sequence length="322" mass="36743">MTSPILGLAIALAAFASVAVGEPSCTQTEVGNVRRVVCKHFMSSEDFAKYVKRGVGEDLTKKTWFKLEDSRLERFPDRAFADLNIYKLAFYNVSVMDFAQQGPTGNPFEGLEDTLREVVFHSGSTLPPSWSVFQGIHKLEEVCIDDYENLRLTTDFNKLPKTVKSIYVTKSTVEHVDPDWLTSLENLEALVLRKTSLKVFSRRWLPMPAPNFFLLDLPDNQLEAFPEGLADDLPRLSVVNLQRNKLTTVDEKAVAPLKDKTVFVNFADNPMHCDCRLRFLLTYTHRWHYFLCRTPQSLFDRYFLRLTEEDLQCSATAPLSSA</sequence>
<dbReference type="SUPFAM" id="SSF52058">
    <property type="entry name" value="L domain-like"/>
    <property type="match status" value="1"/>
</dbReference>
<protein>
    <submittedName>
        <fullName evidence="5">Putative extracellular matrix protein slit</fullName>
    </submittedName>
</protein>
<reference evidence="5" key="1">
    <citation type="submission" date="2020-03" db="EMBL/GenBank/DDBJ databases">
        <title>A transcriptome and proteome of the tick Rhipicephalus microplus shaped by the genetic composition of its hosts and developmental stage.</title>
        <authorList>
            <person name="Garcia G.R."/>
            <person name="Ribeiro J.M.C."/>
            <person name="Maruyama S.R."/>
            <person name="Gardinasse L.G."/>
            <person name="Nelson K."/>
            <person name="Ferreira B.R."/>
            <person name="Andrade T.G."/>
            <person name="Santos I.K.F.M."/>
        </authorList>
    </citation>
    <scope>NUCLEOTIDE SEQUENCE</scope>
    <source>
        <strain evidence="5">NSGR</strain>
        <tissue evidence="5">Salivary glands</tissue>
    </source>
</reference>
<evidence type="ECO:0000256" key="3">
    <source>
        <dbReference type="ARBA" id="ARBA00022737"/>
    </source>
</evidence>
<keyword evidence="1" id="KW-0433">Leucine-rich repeat</keyword>
<keyword evidence="3" id="KW-0677">Repeat</keyword>
<dbReference type="EMBL" id="GIKN01003313">
    <property type="protein sequence ID" value="NIE45586.1"/>
    <property type="molecule type" value="Transcribed_RNA"/>
</dbReference>
<feature type="signal peptide" evidence="4">
    <location>
        <begin position="1"/>
        <end position="21"/>
    </location>
</feature>
<evidence type="ECO:0000256" key="2">
    <source>
        <dbReference type="ARBA" id="ARBA00022729"/>
    </source>
</evidence>
<dbReference type="VEuPathDB" id="VectorBase:LOC119172695"/>